<dbReference type="Pfam" id="PF13361">
    <property type="entry name" value="UvrD_C"/>
    <property type="match status" value="1"/>
</dbReference>
<dbReference type="GO" id="GO:0016787">
    <property type="term" value="F:hydrolase activity"/>
    <property type="evidence" value="ECO:0007669"/>
    <property type="project" value="UniProtKB-KW"/>
</dbReference>
<evidence type="ECO:0000256" key="9">
    <source>
        <dbReference type="ARBA" id="ARBA00023204"/>
    </source>
</evidence>
<dbReference type="SUPFAM" id="SSF52980">
    <property type="entry name" value="Restriction endonuclease-like"/>
    <property type="match status" value="1"/>
</dbReference>
<reference evidence="18 19" key="1">
    <citation type="submission" date="2024-09" db="EMBL/GenBank/DDBJ databases">
        <authorList>
            <person name="Sun Q."/>
            <person name="Mori K."/>
        </authorList>
    </citation>
    <scope>NUCLEOTIDE SEQUENCE [LARGE SCALE GENOMIC DNA]</scope>
    <source>
        <strain evidence="18 19">TBRC 4575</strain>
    </source>
</reference>
<dbReference type="NCBIfam" id="TIGR02785">
    <property type="entry name" value="addA_Gpos"/>
    <property type="match status" value="1"/>
</dbReference>
<evidence type="ECO:0000256" key="4">
    <source>
        <dbReference type="ARBA" id="ARBA00022801"/>
    </source>
</evidence>
<keyword evidence="5 13" id="KW-0347">Helicase</keyword>
<dbReference type="InterPro" id="IPR011335">
    <property type="entry name" value="Restrct_endonuc-II-like"/>
</dbReference>
<feature type="domain" description="UvrD-like helicase ATP-binding" evidence="16">
    <location>
        <begin position="5"/>
        <end position="482"/>
    </location>
</feature>
<dbReference type="InterPro" id="IPR014016">
    <property type="entry name" value="UvrD-like_ATP-bd"/>
</dbReference>
<evidence type="ECO:0000256" key="3">
    <source>
        <dbReference type="ARBA" id="ARBA00022763"/>
    </source>
</evidence>
<evidence type="ECO:0000256" key="10">
    <source>
        <dbReference type="ARBA" id="ARBA00023235"/>
    </source>
</evidence>
<sequence>MGTKTNYTPSQQAVINQQGNNLLVSASAGSGKTTVLIERIMKKVLAGVNVDQLLVVTFTDLAAKNMKQKMEKRLNQQIATLLANDATATTASPEVRRLRQQLNLLGVANISTIDSFCKRVVQRYYYVIDLDPIFRLLADETEGLLIRDQVWDAVREQLYASDGELFDLLTANFSNDRNDDGLGQLVFRLFDFAQSTPDPEDWLQHLPDTYDLQGKSVTESAFFKAQLLPILKTAVQSAQQQLDQAIEITETNALNPKTLTALQTARRLLQELMAALPQANWDSLRNLVSTFKVGATTRKYAKEPEKNPAGAKMGALVDAAKKTIKQLKETYFTADEQTVLDIMVGARAIVTELVHATLTFKAAFAQEKRQRQVLDFSDLEHFTLQILTTDTESGRGALNQLRHQFEEVMVDEYQDINSMQERILQLLSRDDPGNLFMVGDVKQSIYQFRLADPTLFLGKYRDYGAHPEHGDRIVLAENFRSVENVDNLTNLIFSQLMDEPVGQIDYDAAAYLKYGPKDYPAEMPQTTSLLLYQTDEPQGEQSDQPKPAATETDQSEQDFSIDDPAVGSITMVAKKIIALKRMAHPIYDRAAGEFRPFRYSDAALLVPTRAKNLSIIDVFKQYHIPIVVNDAQNYFQTTEIRIMMALLSIIDNPYQDIPLVAVLRSPIVGLDENQLVYLRIQNKTSDYFQSVKDFYQNYPGDSQPTPYADRLFEKIKIFMEELRDFRDLARRNQIVTLIWQIYERTGFLDYVGGMPAGAQRQANLHALYERAYTYEQGSFKGVFQFVRFIKRMQEKDKDLASAVAETETEAVSVMTIHGSKGLEFPVVFLMNMDKQFNVSDTRANALLDRQAGIGIQYLDPERRIQYSTLPRLVNQRIVDKKLRAEEMRKLYVAVTRAEQQLYLVGTVKNIEAATKQWRQVFTTDELVLPAAARTSAKSQLDWVGMSLIRHPAMRAYWDDDQPNRSLADNPAKFTVELGDATILAPAQRPHKRESQKNAIERVEAPVDVNVDQLTRDQLHNLLNFHYRFETSAATTAYQSVSEVKRVFEDPDNARMGTNPLVSADRAATTRRFVTDELAMPQFLQTVQAPTSAEVGSATHLVLEQLPLDQPVDAQVVATTIAGLVETGVLTATLAAKIRTEAVVGFYQSDLGRQILADPTKVHREVPFSLLMPAQQLFADVNPDENTKVLIHGIIDGYLETPAGLILFDYKTDHVRHTSDLLGRYAGQVRLYAEALTVMYQQPVTQQLLYSLPHHEFVAVPQNE</sequence>
<proteinExistence type="inferred from homology"/>
<organism evidence="18 19">
    <name type="scientific">Lactiplantibacillus plajomi</name>
    <dbReference type="NCBI Taxonomy" id="1457217"/>
    <lineage>
        <taxon>Bacteria</taxon>
        <taxon>Bacillati</taxon>
        <taxon>Bacillota</taxon>
        <taxon>Bacilli</taxon>
        <taxon>Lactobacillales</taxon>
        <taxon>Lactobacillaceae</taxon>
        <taxon>Lactiplantibacillus</taxon>
    </lineage>
</organism>
<evidence type="ECO:0000256" key="12">
    <source>
        <dbReference type="ARBA" id="ARBA00048988"/>
    </source>
</evidence>
<evidence type="ECO:0000256" key="6">
    <source>
        <dbReference type="ARBA" id="ARBA00022839"/>
    </source>
</evidence>
<dbReference type="EMBL" id="JBHLUK010000067">
    <property type="protein sequence ID" value="MFC0424136.1"/>
    <property type="molecule type" value="Genomic_DNA"/>
</dbReference>
<evidence type="ECO:0000256" key="13">
    <source>
        <dbReference type="HAMAP-Rule" id="MF_01451"/>
    </source>
</evidence>
<evidence type="ECO:0000256" key="11">
    <source>
        <dbReference type="ARBA" id="ARBA00034617"/>
    </source>
</evidence>
<evidence type="ECO:0000313" key="18">
    <source>
        <dbReference type="EMBL" id="MFC0424136.1"/>
    </source>
</evidence>
<keyword evidence="4 13" id="KW-0378">Hydrolase</keyword>
<evidence type="ECO:0000256" key="2">
    <source>
        <dbReference type="ARBA" id="ARBA00022741"/>
    </source>
</evidence>
<evidence type="ECO:0000259" key="17">
    <source>
        <dbReference type="PROSITE" id="PS51217"/>
    </source>
</evidence>
<feature type="binding site" evidence="14">
    <location>
        <begin position="26"/>
        <end position="33"/>
    </location>
    <ligand>
        <name>ATP</name>
        <dbReference type="ChEBI" id="CHEBI:30616"/>
    </ligand>
</feature>
<keyword evidence="7 13" id="KW-0067">ATP-binding</keyword>
<comment type="catalytic activity">
    <reaction evidence="12 13">
        <text>ATP + H2O = ADP + phosphate + H(+)</text>
        <dbReference type="Rhea" id="RHEA:13065"/>
        <dbReference type="ChEBI" id="CHEBI:15377"/>
        <dbReference type="ChEBI" id="CHEBI:15378"/>
        <dbReference type="ChEBI" id="CHEBI:30616"/>
        <dbReference type="ChEBI" id="CHEBI:43474"/>
        <dbReference type="ChEBI" id="CHEBI:456216"/>
        <dbReference type="EC" id="5.6.2.4"/>
    </reaction>
</comment>
<keyword evidence="3 13" id="KW-0227">DNA damage</keyword>
<comment type="similarity">
    <text evidence="13">Belongs to the helicase family. AddA subfamily.</text>
</comment>
<comment type="function">
    <text evidence="13">The heterodimer acts as both an ATP-dependent DNA helicase and an ATP-dependent, dual-direction single-stranded exonuclease. Recognizes the chi site generating a DNA molecule suitable for the initiation of homologous recombination. The AddA nuclease domain is required for chi fragment generation; this subunit has the helicase and 3' -&gt; 5' nuclease activities.</text>
</comment>
<dbReference type="Pfam" id="PF12705">
    <property type="entry name" value="PDDEXK_1"/>
    <property type="match status" value="1"/>
</dbReference>
<dbReference type="Gene3D" id="3.90.320.10">
    <property type="match status" value="1"/>
</dbReference>
<dbReference type="InterPro" id="IPR014017">
    <property type="entry name" value="DNA_helicase_UvrD-like_C"/>
</dbReference>
<accession>A0ABV6K3V0</accession>
<protein>
    <recommendedName>
        <fullName evidence="13">ATP-dependent helicase/nuclease subunit A</fullName>
        <ecNumber evidence="13">3.1.-.-</ecNumber>
        <ecNumber evidence="13">5.6.2.4</ecNumber>
    </recommendedName>
    <alternativeName>
        <fullName evidence="13">ATP-dependent helicase/nuclease AddA</fullName>
    </alternativeName>
    <alternativeName>
        <fullName evidence="13">DNA 3'-5' helicase AddA</fullName>
    </alternativeName>
</protein>
<dbReference type="EC" id="3.1.-.-" evidence="13"/>
<dbReference type="GO" id="GO:0003678">
    <property type="term" value="F:DNA helicase activity"/>
    <property type="evidence" value="ECO:0007669"/>
    <property type="project" value="UniProtKB-EC"/>
</dbReference>
<keyword evidence="19" id="KW-1185">Reference proteome</keyword>
<name>A0ABV6K3V0_9LACO</name>
<keyword evidence="8 13" id="KW-0238">DNA-binding</keyword>
<dbReference type="RefSeq" id="WP_137645244.1">
    <property type="nucleotide sequence ID" value="NZ_BAABRM010000016.1"/>
</dbReference>
<evidence type="ECO:0000256" key="5">
    <source>
        <dbReference type="ARBA" id="ARBA00022806"/>
    </source>
</evidence>
<dbReference type="InterPro" id="IPR000212">
    <property type="entry name" value="DNA_helicase_UvrD/REP"/>
</dbReference>
<evidence type="ECO:0000256" key="1">
    <source>
        <dbReference type="ARBA" id="ARBA00022722"/>
    </source>
</evidence>
<feature type="domain" description="UvrD-like helicase C-terminal" evidence="17">
    <location>
        <begin position="527"/>
        <end position="821"/>
    </location>
</feature>
<dbReference type="PANTHER" id="PTHR11070">
    <property type="entry name" value="UVRD / RECB / PCRA DNA HELICASE FAMILY MEMBER"/>
    <property type="match status" value="1"/>
</dbReference>
<dbReference type="InterPro" id="IPR011604">
    <property type="entry name" value="PDDEXK-like_dom_sf"/>
</dbReference>
<dbReference type="Pfam" id="PF00580">
    <property type="entry name" value="UvrD-helicase"/>
    <property type="match status" value="1"/>
</dbReference>
<dbReference type="HAMAP" id="MF_01451">
    <property type="entry name" value="AddA"/>
    <property type="match status" value="1"/>
</dbReference>
<dbReference type="PROSITE" id="PS51198">
    <property type="entry name" value="UVRD_HELICASE_ATP_BIND"/>
    <property type="match status" value="1"/>
</dbReference>
<comment type="caution">
    <text evidence="18">The sequence shown here is derived from an EMBL/GenBank/DDBJ whole genome shotgun (WGS) entry which is preliminary data.</text>
</comment>
<evidence type="ECO:0000256" key="7">
    <source>
        <dbReference type="ARBA" id="ARBA00022840"/>
    </source>
</evidence>
<dbReference type="SUPFAM" id="SSF52540">
    <property type="entry name" value="P-loop containing nucleoside triphosphate hydrolases"/>
    <property type="match status" value="1"/>
</dbReference>
<evidence type="ECO:0000256" key="15">
    <source>
        <dbReference type="SAM" id="MobiDB-lite"/>
    </source>
</evidence>
<dbReference type="InterPro" id="IPR014152">
    <property type="entry name" value="AddA"/>
</dbReference>
<evidence type="ECO:0000256" key="8">
    <source>
        <dbReference type="ARBA" id="ARBA00023125"/>
    </source>
</evidence>
<evidence type="ECO:0000256" key="14">
    <source>
        <dbReference type="PROSITE-ProRule" id="PRU00560"/>
    </source>
</evidence>
<comment type="catalytic activity">
    <reaction evidence="11 13">
        <text>Couples ATP hydrolysis with the unwinding of duplex DNA by translocating in the 3'-5' direction.</text>
        <dbReference type="EC" id="5.6.2.4"/>
    </reaction>
</comment>
<dbReference type="PANTHER" id="PTHR11070:SF48">
    <property type="entry name" value="ATP-DEPENDENT HELICASE_NUCLEASE SUBUNIT A"/>
    <property type="match status" value="1"/>
</dbReference>
<evidence type="ECO:0000259" key="16">
    <source>
        <dbReference type="PROSITE" id="PS51198"/>
    </source>
</evidence>
<keyword evidence="2 13" id="KW-0547">Nucleotide-binding</keyword>
<keyword evidence="1 13" id="KW-0540">Nuclease</keyword>
<dbReference type="CDD" id="cd17932">
    <property type="entry name" value="DEXQc_UvrD"/>
    <property type="match status" value="1"/>
</dbReference>
<keyword evidence="9 13" id="KW-0234">DNA repair</keyword>
<evidence type="ECO:0000313" key="19">
    <source>
        <dbReference type="Proteomes" id="UP001589855"/>
    </source>
</evidence>
<keyword evidence="10 13" id="KW-0413">Isomerase</keyword>
<dbReference type="InterPro" id="IPR038726">
    <property type="entry name" value="PDDEXK_AddAB-type"/>
</dbReference>
<comment type="subunit">
    <text evidence="13">Heterodimer of AddA and AddB/RexB.</text>
</comment>
<dbReference type="Gene3D" id="3.40.50.300">
    <property type="entry name" value="P-loop containing nucleotide triphosphate hydrolases"/>
    <property type="match status" value="4"/>
</dbReference>
<keyword evidence="6 13" id="KW-0269">Exonuclease</keyword>
<comment type="cofactor">
    <cofactor evidence="13">
        <name>Mg(2+)</name>
        <dbReference type="ChEBI" id="CHEBI:18420"/>
    </cofactor>
</comment>
<feature type="region of interest" description="Disordered" evidence="15">
    <location>
        <begin position="536"/>
        <end position="561"/>
    </location>
</feature>
<dbReference type="Proteomes" id="UP001589855">
    <property type="component" value="Unassembled WGS sequence"/>
</dbReference>
<dbReference type="EC" id="5.6.2.4" evidence="13"/>
<dbReference type="InterPro" id="IPR027417">
    <property type="entry name" value="P-loop_NTPase"/>
</dbReference>
<dbReference type="PROSITE" id="PS51217">
    <property type="entry name" value="UVRD_HELICASE_CTER"/>
    <property type="match status" value="1"/>
</dbReference>
<gene>
    <name evidence="13 18" type="primary">addA</name>
    <name evidence="18" type="ORF">ACFFGS_08405</name>
</gene>